<dbReference type="GO" id="GO:0031625">
    <property type="term" value="F:ubiquitin protein ligase binding"/>
    <property type="evidence" value="ECO:0007669"/>
    <property type="project" value="InterPro"/>
</dbReference>
<comment type="similarity">
    <text evidence="1 2 3">Belongs to the cullin family.</text>
</comment>
<dbReference type="InterPro" id="IPR036388">
    <property type="entry name" value="WH-like_DNA-bd_sf"/>
</dbReference>
<dbReference type="GO" id="GO:0006511">
    <property type="term" value="P:ubiquitin-dependent protein catabolic process"/>
    <property type="evidence" value="ECO:0007669"/>
    <property type="project" value="InterPro"/>
</dbReference>
<evidence type="ECO:0000259" key="4">
    <source>
        <dbReference type="PROSITE" id="PS50069"/>
    </source>
</evidence>
<proteinExistence type="inferred from homology"/>
<dbReference type="SMART" id="SM00182">
    <property type="entry name" value="CULLIN"/>
    <property type="match status" value="1"/>
</dbReference>
<dbReference type="Proteomes" id="UP001214415">
    <property type="component" value="Chromosome 6"/>
</dbReference>
<dbReference type="Gene3D" id="1.20.1310.10">
    <property type="entry name" value="Cullin Repeats"/>
    <property type="match status" value="1"/>
</dbReference>
<dbReference type="SUPFAM" id="SSF74788">
    <property type="entry name" value="Cullin repeat-like"/>
    <property type="match status" value="1"/>
</dbReference>
<dbReference type="SMART" id="SM00884">
    <property type="entry name" value="Cullin_Nedd8"/>
    <property type="match status" value="1"/>
</dbReference>
<evidence type="ECO:0000256" key="1">
    <source>
        <dbReference type="ARBA" id="ARBA00006019"/>
    </source>
</evidence>
<evidence type="ECO:0000256" key="2">
    <source>
        <dbReference type="PROSITE-ProRule" id="PRU00330"/>
    </source>
</evidence>
<organism evidence="5 6">
    <name type="scientific">Malassezia equina</name>
    <dbReference type="NCBI Taxonomy" id="1381935"/>
    <lineage>
        <taxon>Eukaryota</taxon>
        <taxon>Fungi</taxon>
        <taxon>Dikarya</taxon>
        <taxon>Basidiomycota</taxon>
        <taxon>Ustilaginomycotina</taxon>
        <taxon>Malasseziomycetes</taxon>
        <taxon>Malasseziales</taxon>
        <taxon>Malasseziaceae</taxon>
        <taxon>Malassezia</taxon>
    </lineage>
</organism>
<evidence type="ECO:0000313" key="6">
    <source>
        <dbReference type="Proteomes" id="UP001214415"/>
    </source>
</evidence>
<dbReference type="AlphaFoldDB" id="A0AAF0EFC5"/>
<feature type="domain" description="Cullin family profile" evidence="4">
    <location>
        <begin position="380"/>
        <end position="609"/>
    </location>
</feature>
<dbReference type="PANTHER" id="PTHR11932">
    <property type="entry name" value="CULLIN"/>
    <property type="match status" value="1"/>
</dbReference>
<dbReference type="InterPro" id="IPR036390">
    <property type="entry name" value="WH_DNA-bd_sf"/>
</dbReference>
<keyword evidence="6" id="KW-1185">Reference proteome</keyword>
<name>A0AAF0EFC5_9BASI</name>
<dbReference type="Gene3D" id="3.30.230.130">
    <property type="entry name" value="Cullin, Chain C, Domain 2"/>
    <property type="match status" value="1"/>
</dbReference>
<sequence>MLLQTLCARAQRTEASDEEHVCTAWPKDIHLIPCSPRPSVHLLPAWADVVTALVRGVPPARPLQALLEDVLDVCVQFDEAALLMAKDIHTHIAKSLRAELEDVARGPSNPASRWLQTWIERWTAVVARARTVHMLFHPLFERACALEPQHMWDVYAQCVYNAHAVLRSAPRQAQLHRALQATVQALREHQLDTSIWQQVMHTATQLDWDVRVFWEEAAPFYRAMSTAIAADVPMDQRAAQIPVILAAIRHERVWSRCVPHADPHKTATLVVTEVAQPHLAVWAQTVPWLCEHVPSGLEALLDLSHEASLWEPLRQAMREHVQQQVTREMQAATPSTLLPRLLEAQAAWHALCVAHLRDSPELHHAVNDALESAINVRRYRVAERLAAFVDERLREAGSWASEEVEATLTPIISLFRCIYDKDLFQRLYQRQLAQRLLQEPAVSMHAEEAMLARLRQECGPDYTHRLETMCHDQQALEALQEAWARASPRPVNAPFPIGLHVLTQAHWPAMDEAAGPVAVPPSVEAEALHFEAFYRAQHPNRSLHWHHALDTVELCANLGAAGTKELHVSAPQALVLLQFQDTQARTYAHLREATRLSPDMLQRTLRSLVYASTPVLCHDHDTDTYYVNETLNTSSSTIALYERDEEAPLVASPVEPPVTMNRDVVLQAAAMRILKATSPMTLAHLTAAMQEQVRSRFVPSADELQCALDRLRDKDCIEVSAKDAELYHYVP</sequence>
<reference evidence="5" key="1">
    <citation type="submission" date="2023-03" db="EMBL/GenBank/DDBJ databases">
        <title>Mating type loci evolution in Malassezia.</title>
        <authorList>
            <person name="Coelho M.A."/>
        </authorList>
    </citation>
    <scope>NUCLEOTIDE SEQUENCE</scope>
    <source>
        <strain evidence="5">CBS 12830</strain>
    </source>
</reference>
<dbReference type="EMBL" id="CP119905">
    <property type="protein sequence ID" value="WFD24364.1"/>
    <property type="molecule type" value="Genomic_DNA"/>
</dbReference>
<accession>A0AAF0EFC5</accession>
<dbReference type="Pfam" id="PF00888">
    <property type="entry name" value="Cullin"/>
    <property type="match status" value="1"/>
</dbReference>
<dbReference type="InterPro" id="IPR016158">
    <property type="entry name" value="Cullin_homology"/>
</dbReference>
<evidence type="ECO:0000313" key="5">
    <source>
        <dbReference type="EMBL" id="WFD24364.1"/>
    </source>
</evidence>
<evidence type="ECO:0000256" key="3">
    <source>
        <dbReference type="RuleBase" id="RU003829"/>
    </source>
</evidence>
<dbReference type="InterPro" id="IPR036317">
    <property type="entry name" value="Cullin_homology_sf"/>
</dbReference>
<protein>
    <recommendedName>
        <fullName evidence="4">Cullin family profile domain-containing protein</fullName>
    </recommendedName>
</protein>
<dbReference type="SUPFAM" id="SSF46785">
    <property type="entry name" value="Winged helix' DNA-binding domain"/>
    <property type="match status" value="1"/>
</dbReference>
<dbReference type="InterPro" id="IPR045093">
    <property type="entry name" value="Cullin"/>
</dbReference>
<dbReference type="InterPro" id="IPR059120">
    <property type="entry name" value="Cullin-like_AB"/>
</dbReference>
<dbReference type="Gene3D" id="1.10.10.10">
    <property type="entry name" value="Winged helix-like DNA-binding domain superfamily/Winged helix DNA-binding domain"/>
    <property type="match status" value="1"/>
</dbReference>
<dbReference type="InterPro" id="IPR001373">
    <property type="entry name" value="Cullin_N"/>
</dbReference>
<dbReference type="InterPro" id="IPR016159">
    <property type="entry name" value="Cullin_repeat-like_dom_sf"/>
</dbReference>
<gene>
    <name evidence="5" type="ORF">MEQU1_003063</name>
</gene>
<dbReference type="Pfam" id="PF26557">
    <property type="entry name" value="Cullin_AB"/>
    <property type="match status" value="1"/>
</dbReference>
<dbReference type="SUPFAM" id="SSF75632">
    <property type="entry name" value="Cullin homology domain"/>
    <property type="match status" value="1"/>
</dbReference>
<dbReference type="PROSITE" id="PS50069">
    <property type="entry name" value="CULLIN_2"/>
    <property type="match status" value="1"/>
</dbReference>
<dbReference type="InterPro" id="IPR019559">
    <property type="entry name" value="Cullin_neddylation_domain"/>
</dbReference>